<dbReference type="PANTHER" id="PTHR30290:SF10">
    <property type="entry name" value="PERIPLASMIC OLIGOPEPTIDE-BINDING PROTEIN-RELATED"/>
    <property type="match status" value="1"/>
</dbReference>
<evidence type="ECO:0000259" key="6">
    <source>
        <dbReference type="Pfam" id="PF00496"/>
    </source>
</evidence>
<accession>A0ABT5Z8V7</accession>
<dbReference type="Gene3D" id="3.10.105.10">
    <property type="entry name" value="Dipeptide-binding Protein, Domain 3"/>
    <property type="match status" value="1"/>
</dbReference>
<dbReference type="InterPro" id="IPR000914">
    <property type="entry name" value="SBP_5_dom"/>
</dbReference>
<dbReference type="EMBL" id="JARHTQ010000031">
    <property type="protein sequence ID" value="MDF2260262.1"/>
    <property type="molecule type" value="Genomic_DNA"/>
</dbReference>
<sequence length="553" mass="58232">MHRSARRFPLAVLSTLSLLATACSVGAHTGSSLGATSNFSRSQVTTAPAKAGLASLSWWGDYRAPYSLDPLKTADYPEETILGNVCEPLLRTAADYSLHPGIAKAWHQPDATHLVLDLDPRVKFSDGRPVTADDVVYSLKRNQDPAVASNYADSYTDVSSIEASGASQVTVSFTRPNYVFVHDLGILAGAVVEKSFAAKHGQDFGTAATGVMCAGPYTVASFDGTNSLVLKRNPAYWDPSHAGKTDAVTFKFIADPAALANALSSGSLQGGFDLPASAIAQLRTAKNGKLYVGAEGSTTQNIDLVAARFSGGLADARVRQALSLAIDRKGIAKTLFDGAADPLYAVAGPGFWADEPAAARTAYSAAYGKLSTDPDPAKASRLVKQAGATGKQITLAYAAGSLSSTQIAQVLQRTGDGIGLKMKIVGLPDQQYGSLFTDPKARAGYDSFLTINYLEFPEAASMYASYATKSGAQNFNGYSDPRVEQALAQAQGTQDRGRRADYVAQAQQVLATSLPWIPIVQPRALLFQNDKVTGAPLTFSYMSNAWAASVGAP</sequence>
<keyword evidence="3" id="KW-0813">Transport</keyword>
<name>A0ABT5Z8V7_9ACTN</name>
<evidence type="ECO:0000313" key="8">
    <source>
        <dbReference type="Proteomes" id="UP001220022"/>
    </source>
</evidence>
<evidence type="ECO:0000313" key="7">
    <source>
        <dbReference type="EMBL" id="MDF2260262.1"/>
    </source>
</evidence>
<feature type="chain" id="PRO_5047531137" evidence="5">
    <location>
        <begin position="28"/>
        <end position="553"/>
    </location>
</feature>
<keyword evidence="8" id="KW-1185">Reference proteome</keyword>
<dbReference type="Proteomes" id="UP001220022">
    <property type="component" value="Unassembled WGS sequence"/>
</dbReference>
<dbReference type="InterPro" id="IPR039424">
    <property type="entry name" value="SBP_5"/>
</dbReference>
<comment type="similarity">
    <text evidence="2">Belongs to the bacterial solute-binding protein 5 family.</text>
</comment>
<evidence type="ECO:0000256" key="4">
    <source>
        <dbReference type="ARBA" id="ARBA00022729"/>
    </source>
</evidence>
<reference evidence="7 8" key="1">
    <citation type="submission" date="2023-03" db="EMBL/GenBank/DDBJ databases">
        <title>Draft genome sequence of type strain Streptomyces ferralitis JCM 14344.</title>
        <authorList>
            <person name="Klaysubun C."/>
            <person name="Duangmal K."/>
        </authorList>
    </citation>
    <scope>NUCLEOTIDE SEQUENCE [LARGE SCALE GENOMIC DNA]</scope>
    <source>
        <strain evidence="7 8">JCM 14344</strain>
    </source>
</reference>
<evidence type="ECO:0000256" key="3">
    <source>
        <dbReference type="ARBA" id="ARBA00022448"/>
    </source>
</evidence>
<comment type="subcellular location">
    <subcellularLocation>
        <location evidence="1">Cell envelope</location>
    </subcellularLocation>
</comment>
<organism evidence="7 8">
    <name type="scientific">Streptantibioticus ferralitis</name>
    <dbReference type="NCBI Taxonomy" id="236510"/>
    <lineage>
        <taxon>Bacteria</taxon>
        <taxon>Bacillati</taxon>
        <taxon>Actinomycetota</taxon>
        <taxon>Actinomycetes</taxon>
        <taxon>Kitasatosporales</taxon>
        <taxon>Streptomycetaceae</taxon>
        <taxon>Streptantibioticus</taxon>
    </lineage>
</organism>
<evidence type="ECO:0000256" key="5">
    <source>
        <dbReference type="SAM" id="SignalP"/>
    </source>
</evidence>
<dbReference type="PIRSF" id="PIRSF002741">
    <property type="entry name" value="MppA"/>
    <property type="match status" value="1"/>
</dbReference>
<feature type="signal peptide" evidence="5">
    <location>
        <begin position="1"/>
        <end position="27"/>
    </location>
</feature>
<protein>
    <submittedName>
        <fullName evidence="7">ABC transporter substrate-binding protein</fullName>
    </submittedName>
</protein>
<comment type="caution">
    <text evidence="7">The sequence shown here is derived from an EMBL/GenBank/DDBJ whole genome shotgun (WGS) entry which is preliminary data.</text>
</comment>
<proteinExistence type="inferred from homology"/>
<gene>
    <name evidence="7" type="ORF">P2L57_32490</name>
</gene>
<dbReference type="Gene3D" id="3.90.76.10">
    <property type="entry name" value="Dipeptide-binding Protein, Domain 1"/>
    <property type="match status" value="1"/>
</dbReference>
<dbReference type="PANTHER" id="PTHR30290">
    <property type="entry name" value="PERIPLASMIC BINDING COMPONENT OF ABC TRANSPORTER"/>
    <property type="match status" value="1"/>
</dbReference>
<dbReference type="PROSITE" id="PS51257">
    <property type="entry name" value="PROKAR_LIPOPROTEIN"/>
    <property type="match status" value="1"/>
</dbReference>
<dbReference type="Gene3D" id="3.40.190.10">
    <property type="entry name" value="Periplasmic binding protein-like II"/>
    <property type="match status" value="1"/>
</dbReference>
<dbReference type="InterPro" id="IPR030678">
    <property type="entry name" value="Peptide/Ni-bd"/>
</dbReference>
<dbReference type="CDD" id="cd00995">
    <property type="entry name" value="PBP2_NikA_DppA_OppA_like"/>
    <property type="match status" value="1"/>
</dbReference>
<evidence type="ECO:0000256" key="2">
    <source>
        <dbReference type="ARBA" id="ARBA00005695"/>
    </source>
</evidence>
<dbReference type="RefSeq" id="WP_275820688.1">
    <property type="nucleotide sequence ID" value="NZ_BAAANM010000049.1"/>
</dbReference>
<dbReference type="SUPFAM" id="SSF53850">
    <property type="entry name" value="Periplasmic binding protein-like II"/>
    <property type="match status" value="1"/>
</dbReference>
<evidence type="ECO:0000256" key="1">
    <source>
        <dbReference type="ARBA" id="ARBA00004196"/>
    </source>
</evidence>
<keyword evidence="4 5" id="KW-0732">Signal</keyword>
<feature type="domain" description="Solute-binding protein family 5" evidence="6">
    <location>
        <begin position="98"/>
        <end position="473"/>
    </location>
</feature>
<dbReference type="Pfam" id="PF00496">
    <property type="entry name" value="SBP_bac_5"/>
    <property type="match status" value="1"/>
</dbReference>